<name>A0A2W5MY25_SPHMC</name>
<dbReference type="SMART" id="SM00347">
    <property type="entry name" value="HTH_MARR"/>
    <property type="match status" value="1"/>
</dbReference>
<protein>
    <recommendedName>
        <fullName evidence="2">HTH marR-type domain-containing protein</fullName>
    </recommendedName>
</protein>
<dbReference type="GO" id="GO:0006950">
    <property type="term" value="P:response to stress"/>
    <property type="evidence" value="ECO:0007669"/>
    <property type="project" value="TreeGrafter"/>
</dbReference>
<dbReference type="InterPro" id="IPR000835">
    <property type="entry name" value="HTH_MarR-typ"/>
</dbReference>
<evidence type="ECO:0000313" key="3">
    <source>
        <dbReference type="EMBL" id="PZQ22633.1"/>
    </source>
</evidence>
<dbReference type="PANTHER" id="PTHR33164">
    <property type="entry name" value="TRANSCRIPTIONAL REGULATOR, MARR FAMILY"/>
    <property type="match status" value="1"/>
</dbReference>
<gene>
    <name evidence="3" type="ORF">DI569_07865</name>
</gene>
<dbReference type="Gene3D" id="1.10.10.10">
    <property type="entry name" value="Winged helix-like DNA-binding domain superfamily/Winged helix DNA-binding domain"/>
    <property type="match status" value="1"/>
</dbReference>
<dbReference type="AlphaFoldDB" id="A0A2W5MY25"/>
<dbReference type="GO" id="GO:0003700">
    <property type="term" value="F:DNA-binding transcription factor activity"/>
    <property type="evidence" value="ECO:0007669"/>
    <property type="project" value="InterPro"/>
</dbReference>
<reference evidence="3 4" key="1">
    <citation type="submission" date="2017-08" db="EMBL/GenBank/DDBJ databases">
        <title>Infants hospitalized years apart are colonized by the same room-sourced microbial strains.</title>
        <authorList>
            <person name="Brooks B."/>
            <person name="Olm M.R."/>
            <person name="Firek B.A."/>
            <person name="Baker R."/>
            <person name="Thomas B.C."/>
            <person name="Morowitz M.J."/>
            <person name="Banfield J.F."/>
        </authorList>
    </citation>
    <scope>NUCLEOTIDE SEQUENCE [LARGE SCALE GENOMIC DNA]</scope>
    <source>
        <strain evidence="3">S2_005_003_R2_47</strain>
    </source>
</reference>
<dbReference type="PANTHER" id="PTHR33164:SF43">
    <property type="entry name" value="HTH-TYPE TRANSCRIPTIONAL REPRESSOR YETL"/>
    <property type="match status" value="1"/>
</dbReference>
<dbReference type="InterPro" id="IPR036388">
    <property type="entry name" value="WH-like_DNA-bd_sf"/>
</dbReference>
<comment type="caution">
    <text evidence="3">The sequence shown here is derived from an EMBL/GenBank/DDBJ whole genome shotgun (WGS) entry which is preliminary data.</text>
</comment>
<feature type="compositionally biased region" description="Polar residues" evidence="1">
    <location>
        <begin position="1"/>
        <end position="13"/>
    </location>
</feature>
<dbReference type="PROSITE" id="PS50995">
    <property type="entry name" value="HTH_MARR_2"/>
    <property type="match status" value="1"/>
</dbReference>
<proteinExistence type="predicted"/>
<feature type="region of interest" description="Disordered" evidence="1">
    <location>
        <begin position="1"/>
        <end position="21"/>
    </location>
</feature>
<evidence type="ECO:0000259" key="2">
    <source>
        <dbReference type="PROSITE" id="PS50995"/>
    </source>
</evidence>
<evidence type="ECO:0000313" key="4">
    <source>
        <dbReference type="Proteomes" id="UP000248597"/>
    </source>
</evidence>
<dbReference type="InterPro" id="IPR036390">
    <property type="entry name" value="WH_DNA-bd_sf"/>
</dbReference>
<dbReference type="Proteomes" id="UP000248597">
    <property type="component" value="Unassembled WGS sequence"/>
</dbReference>
<dbReference type="SUPFAM" id="SSF46785">
    <property type="entry name" value="Winged helix' DNA-binding domain"/>
    <property type="match status" value="1"/>
</dbReference>
<accession>A0A2W5MY25</accession>
<dbReference type="EMBL" id="QFPJ01000013">
    <property type="protein sequence ID" value="PZQ22633.1"/>
    <property type="molecule type" value="Genomic_DNA"/>
</dbReference>
<dbReference type="Pfam" id="PF12802">
    <property type="entry name" value="MarR_2"/>
    <property type="match status" value="1"/>
</dbReference>
<dbReference type="InterPro" id="IPR039422">
    <property type="entry name" value="MarR/SlyA-like"/>
</dbReference>
<organism evidence="3 4">
    <name type="scientific">Sphingopyxis macrogoltabida</name>
    <name type="common">Sphingomonas macrogoltabidus</name>
    <dbReference type="NCBI Taxonomy" id="33050"/>
    <lineage>
        <taxon>Bacteria</taxon>
        <taxon>Pseudomonadati</taxon>
        <taxon>Pseudomonadota</taxon>
        <taxon>Alphaproteobacteria</taxon>
        <taxon>Sphingomonadales</taxon>
        <taxon>Sphingomonadaceae</taxon>
        <taxon>Sphingopyxis</taxon>
    </lineage>
</organism>
<evidence type="ECO:0000256" key="1">
    <source>
        <dbReference type="SAM" id="MobiDB-lite"/>
    </source>
</evidence>
<sequence>MASATRANGNRMTSHAPDDDAIGDLPRRLTFYIKAAEAVQHRRTEPHLKALGISYVQLALLMAIGRLHSPSAAELSRRLGSTPQSTGEVIAALLRKKLIYRTEDETTRRVLRLNLMPAGAELLDRVDSILTQLEKEWIDGMDPAAISQVKAVLAKLIARDDDDFVPDGLVG</sequence>
<feature type="domain" description="HTH marR-type" evidence="2">
    <location>
        <begin position="22"/>
        <end position="158"/>
    </location>
</feature>